<proteinExistence type="predicted"/>
<name>A0AAE1DIN5_9GAST</name>
<sequence length="127" mass="13961">MISAKYESCGTVRNPNKHTGFPLGSFQRERRARGINRSTLDVVKLLVADSVLACTLASGLASKAASHQLTISHAHHHRLASRAASHMLDAERSISSYIVVVESTHIFFLSSVMWIKFHALCVAFSEL</sequence>
<comment type="caution">
    <text evidence="1">The sequence shown here is derived from an EMBL/GenBank/DDBJ whole genome shotgun (WGS) entry which is preliminary data.</text>
</comment>
<organism evidence="1 2">
    <name type="scientific">Elysia crispata</name>
    <name type="common">lettuce slug</name>
    <dbReference type="NCBI Taxonomy" id="231223"/>
    <lineage>
        <taxon>Eukaryota</taxon>
        <taxon>Metazoa</taxon>
        <taxon>Spiralia</taxon>
        <taxon>Lophotrochozoa</taxon>
        <taxon>Mollusca</taxon>
        <taxon>Gastropoda</taxon>
        <taxon>Heterobranchia</taxon>
        <taxon>Euthyneura</taxon>
        <taxon>Panpulmonata</taxon>
        <taxon>Sacoglossa</taxon>
        <taxon>Placobranchoidea</taxon>
        <taxon>Plakobranchidae</taxon>
        <taxon>Elysia</taxon>
    </lineage>
</organism>
<protein>
    <submittedName>
        <fullName evidence="1">Uncharacterized protein</fullName>
    </submittedName>
</protein>
<dbReference type="Proteomes" id="UP001283361">
    <property type="component" value="Unassembled WGS sequence"/>
</dbReference>
<reference evidence="1" key="1">
    <citation type="journal article" date="2023" name="G3 (Bethesda)">
        <title>A reference genome for the long-term kleptoplast-retaining sea slug Elysia crispata morphotype clarki.</title>
        <authorList>
            <person name="Eastman K.E."/>
            <person name="Pendleton A.L."/>
            <person name="Shaikh M.A."/>
            <person name="Suttiyut T."/>
            <person name="Ogas R."/>
            <person name="Tomko P."/>
            <person name="Gavelis G."/>
            <person name="Widhalm J.R."/>
            <person name="Wisecaver J.H."/>
        </authorList>
    </citation>
    <scope>NUCLEOTIDE SEQUENCE</scope>
    <source>
        <strain evidence="1">ECLA1</strain>
    </source>
</reference>
<gene>
    <name evidence="1" type="ORF">RRG08_009708</name>
</gene>
<accession>A0AAE1DIN5</accession>
<evidence type="ECO:0000313" key="2">
    <source>
        <dbReference type="Proteomes" id="UP001283361"/>
    </source>
</evidence>
<keyword evidence="2" id="KW-1185">Reference proteome</keyword>
<evidence type="ECO:0000313" key="1">
    <source>
        <dbReference type="EMBL" id="KAK3771225.1"/>
    </source>
</evidence>
<dbReference type="EMBL" id="JAWDGP010003763">
    <property type="protein sequence ID" value="KAK3771225.1"/>
    <property type="molecule type" value="Genomic_DNA"/>
</dbReference>
<dbReference type="AlphaFoldDB" id="A0AAE1DIN5"/>